<dbReference type="Pfam" id="PF09490">
    <property type="entry name" value="CbtA"/>
    <property type="match status" value="1"/>
</dbReference>
<organism evidence="2 3">
    <name type="scientific">Devosia epidermidihirudinis</name>
    <dbReference type="NCBI Taxonomy" id="1293439"/>
    <lineage>
        <taxon>Bacteria</taxon>
        <taxon>Pseudomonadati</taxon>
        <taxon>Pseudomonadota</taxon>
        <taxon>Alphaproteobacteria</taxon>
        <taxon>Hyphomicrobiales</taxon>
        <taxon>Devosiaceae</taxon>
        <taxon>Devosia</taxon>
    </lineage>
</organism>
<evidence type="ECO:0008006" key="4">
    <source>
        <dbReference type="Google" id="ProtNLM"/>
    </source>
</evidence>
<feature type="transmembrane region" description="Helical" evidence="1">
    <location>
        <begin position="159"/>
        <end position="176"/>
    </location>
</feature>
<evidence type="ECO:0000313" key="3">
    <source>
        <dbReference type="Proteomes" id="UP000033411"/>
    </source>
</evidence>
<accession>A0A0F5Q5M7</accession>
<keyword evidence="1" id="KW-0812">Transmembrane</keyword>
<dbReference type="PATRIC" id="fig|1293439.3.peg.3583"/>
<name>A0A0F5Q5M7_9HYPH</name>
<proteinExistence type="predicted"/>
<keyword evidence="3" id="KW-1185">Reference proteome</keyword>
<keyword evidence="1" id="KW-0472">Membrane</keyword>
<feature type="transmembrane region" description="Helical" evidence="1">
    <location>
        <begin position="125"/>
        <end position="144"/>
    </location>
</feature>
<comment type="caution">
    <text evidence="2">The sequence shown here is derived from an EMBL/GenBank/DDBJ whole genome shotgun (WGS) entry which is preliminary data.</text>
</comment>
<feature type="transmembrane region" description="Helical" evidence="1">
    <location>
        <begin position="181"/>
        <end position="198"/>
    </location>
</feature>
<evidence type="ECO:0000256" key="1">
    <source>
        <dbReference type="SAM" id="Phobius"/>
    </source>
</evidence>
<dbReference type="NCBIfam" id="TIGR02458">
    <property type="entry name" value="CbtA"/>
    <property type="match status" value="1"/>
</dbReference>
<dbReference type="Proteomes" id="UP000033411">
    <property type="component" value="Unassembled WGS sequence"/>
</dbReference>
<gene>
    <name evidence="2" type="ORF">WH87_17565</name>
</gene>
<evidence type="ECO:0000313" key="2">
    <source>
        <dbReference type="EMBL" id="KKC35374.1"/>
    </source>
</evidence>
<dbReference type="STRING" id="1293439.WH87_17565"/>
<dbReference type="AlphaFoldDB" id="A0A0F5Q5M7"/>
<keyword evidence="1" id="KW-1133">Transmembrane helix</keyword>
<reference evidence="2 3" key="1">
    <citation type="submission" date="2015-03" db="EMBL/GenBank/DDBJ databases">
        <authorList>
            <person name="Lepp D."/>
            <person name="Hassan Y.I."/>
            <person name="Li X.-Z."/>
            <person name="Zhou T."/>
        </authorList>
    </citation>
    <scope>NUCLEOTIDE SEQUENCE [LARGE SCALE GENOMIC DNA]</scope>
    <source>
        <strain evidence="2 3">E84</strain>
    </source>
</reference>
<feature type="transmembrane region" description="Helical" evidence="1">
    <location>
        <begin position="91"/>
        <end position="113"/>
    </location>
</feature>
<protein>
    <recommendedName>
        <fullName evidence="4">Cobalt transporter</fullName>
    </recommendedName>
</protein>
<sequence length="257" mass="26313">MIMIRNLFAAAIFAALAAGLLTAAIQHFRVTPLILHAETFEGEGGGHSHGEAAADHVDAAGTADHSHDAVALTAEDEAEEWAPADGFERTAYTTLATVLAAAGFALVIGAVSMFSGIPITFANGFLWGIAGFVAFSLAPAYGLAPELPGMPAADVLPRQIWWVGTALATGAAWLLLAKTRAGWAFAVAAALVVIPHIIGAPGAPDEPSAVPAHLATEFAAITLGTSLVFWLVLGTLFGKLNDVFARNRVAVPAGATA</sequence>
<dbReference type="InterPro" id="IPR012666">
    <property type="entry name" value="CbtA_put"/>
</dbReference>
<feature type="transmembrane region" description="Helical" evidence="1">
    <location>
        <begin position="218"/>
        <end position="238"/>
    </location>
</feature>
<dbReference type="EMBL" id="LANJ01000046">
    <property type="protein sequence ID" value="KKC35374.1"/>
    <property type="molecule type" value="Genomic_DNA"/>
</dbReference>